<dbReference type="RefSeq" id="WP_121524431.1">
    <property type="nucleotide sequence ID" value="NZ_RCHR01000006.1"/>
</dbReference>
<dbReference type="GO" id="GO:0042597">
    <property type="term" value="C:periplasmic space"/>
    <property type="evidence" value="ECO:0007669"/>
    <property type="project" value="UniProtKB-ARBA"/>
</dbReference>
<evidence type="ECO:0000313" key="7">
    <source>
        <dbReference type="Proteomes" id="UP000270219"/>
    </source>
</evidence>
<evidence type="ECO:0000256" key="2">
    <source>
        <dbReference type="ARBA" id="ARBA00022448"/>
    </source>
</evidence>
<dbReference type="InterPro" id="IPR000914">
    <property type="entry name" value="SBP_5_dom"/>
</dbReference>
<evidence type="ECO:0000256" key="4">
    <source>
        <dbReference type="SAM" id="SignalP"/>
    </source>
</evidence>
<keyword evidence="2" id="KW-0813">Transport</keyword>
<evidence type="ECO:0000256" key="1">
    <source>
        <dbReference type="ARBA" id="ARBA00005695"/>
    </source>
</evidence>
<dbReference type="CDD" id="cd08518">
    <property type="entry name" value="PBP2_NikA_DppA_OppA_like_19"/>
    <property type="match status" value="1"/>
</dbReference>
<dbReference type="GO" id="GO:0043190">
    <property type="term" value="C:ATP-binding cassette (ABC) transporter complex"/>
    <property type="evidence" value="ECO:0007669"/>
    <property type="project" value="InterPro"/>
</dbReference>
<dbReference type="PROSITE" id="PS51257">
    <property type="entry name" value="PROKAR_LIPOPROTEIN"/>
    <property type="match status" value="1"/>
</dbReference>
<evidence type="ECO:0000313" key="6">
    <source>
        <dbReference type="EMBL" id="RLL42092.1"/>
    </source>
</evidence>
<organism evidence="6 7">
    <name type="scientific">Oceanobacillus piezotolerans</name>
    <dbReference type="NCBI Taxonomy" id="2448030"/>
    <lineage>
        <taxon>Bacteria</taxon>
        <taxon>Bacillati</taxon>
        <taxon>Bacillota</taxon>
        <taxon>Bacilli</taxon>
        <taxon>Bacillales</taxon>
        <taxon>Bacillaceae</taxon>
        <taxon>Oceanobacillus</taxon>
    </lineage>
</organism>
<dbReference type="PANTHER" id="PTHR30290:SF9">
    <property type="entry name" value="OLIGOPEPTIDE-BINDING PROTEIN APPA"/>
    <property type="match status" value="1"/>
</dbReference>
<dbReference type="InterPro" id="IPR030678">
    <property type="entry name" value="Peptide/Ni-bd"/>
</dbReference>
<keyword evidence="3 4" id="KW-0732">Signal</keyword>
<reference evidence="6 7" key="1">
    <citation type="submission" date="2018-10" db="EMBL/GenBank/DDBJ databases">
        <title>Oceanobacillus sp. YLB-02 draft genome.</title>
        <authorList>
            <person name="Yu L."/>
        </authorList>
    </citation>
    <scope>NUCLEOTIDE SEQUENCE [LARGE SCALE GENOMIC DNA]</scope>
    <source>
        <strain evidence="6 7">YLB-02</strain>
    </source>
</reference>
<dbReference type="Gene3D" id="3.10.105.10">
    <property type="entry name" value="Dipeptide-binding Protein, Domain 3"/>
    <property type="match status" value="1"/>
</dbReference>
<dbReference type="GO" id="GO:1904680">
    <property type="term" value="F:peptide transmembrane transporter activity"/>
    <property type="evidence" value="ECO:0007669"/>
    <property type="project" value="TreeGrafter"/>
</dbReference>
<feature type="domain" description="Solute-binding protein family 5" evidence="5">
    <location>
        <begin position="74"/>
        <end position="407"/>
    </location>
</feature>
<dbReference type="PANTHER" id="PTHR30290">
    <property type="entry name" value="PERIPLASMIC BINDING COMPONENT OF ABC TRANSPORTER"/>
    <property type="match status" value="1"/>
</dbReference>
<keyword evidence="7" id="KW-1185">Reference proteome</keyword>
<dbReference type="AlphaFoldDB" id="A0A498D301"/>
<dbReference type="SUPFAM" id="SSF53850">
    <property type="entry name" value="Periplasmic binding protein-like II"/>
    <property type="match status" value="1"/>
</dbReference>
<gene>
    <name evidence="6" type="ORF">D8M04_16045</name>
</gene>
<dbReference type="Pfam" id="PF00496">
    <property type="entry name" value="SBP_bac_5"/>
    <property type="match status" value="1"/>
</dbReference>
<feature type="signal peptide" evidence="4">
    <location>
        <begin position="1"/>
        <end position="22"/>
    </location>
</feature>
<comment type="caution">
    <text evidence="6">The sequence shown here is derived from an EMBL/GenBank/DDBJ whole genome shotgun (WGS) entry which is preliminary data.</text>
</comment>
<evidence type="ECO:0000259" key="5">
    <source>
        <dbReference type="Pfam" id="PF00496"/>
    </source>
</evidence>
<dbReference type="Proteomes" id="UP000270219">
    <property type="component" value="Unassembled WGS sequence"/>
</dbReference>
<dbReference type="Gene3D" id="3.40.190.10">
    <property type="entry name" value="Periplasmic binding protein-like II"/>
    <property type="match status" value="1"/>
</dbReference>
<comment type="similarity">
    <text evidence="1">Belongs to the bacterial solute-binding protein 5 family.</text>
</comment>
<dbReference type="EMBL" id="RCHR01000006">
    <property type="protein sequence ID" value="RLL42092.1"/>
    <property type="molecule type" value="Genomic_DNA"/>
</dbReference>
<dbReference type="PIRSF" id="PIRSF002741">
    <property type="entry name" value="MppA"/>
    <property type="match status" value="1"/>
</dbReference>
<accession>A0A498D301</accession>
<evidence type="ECO:0000256" key="3">
    <source>
        <dbReference type="ARBA" id="ARBA00022729"/>
    </source>
</evidence>
<proteinExistence type="inferred from homology"/>
<dbReference type="GO" id="GO:0015833">
    <property type="term" value="P:peptide transport"/>
    <property type="evidence" value="ECO:0007669"/>
    <property type="project" value="TreeGrafter"/>
</dbReference>
<dbReference type="OrthoDB" id="9796817at2"/>
<protein>
    <submittedName>
        <fullName evidence="6">ABC transporter substrate-binding protein</fullName>
    </submittedName>
</protein>
<feature type="chain" id="PRO_5019795746" evidence="4">
    <location>
        <begin position="23"/>
        <end position="528"/>
    </location>
</feature>
<sequence length="528" mass="59089">MRKLLILILILTSILAGCTSTKEETQPAEHNRDNLVLAIGGEPEEGFDPTTGWGRYGSPLFQSTLLSYDDELNITLDLATDYQVSEDGLIWTVSVREDVLFSDEEPLDAEDIVFTFETTKNSGSVVDLSKVKEIKAIDAHTVQFELSEPDSTFVHILATTGIVPKHTYDENYNQNPIGSGPYQLVQWDKGQQIIVEKNPHFYGQEPSFQQLTFLFLSEDAAFAAAKAGQVDIVSVPPAFATEEVEGMRLVELDSVDNRGVMFPFVPSGEETGDGLPIGNDVTSDIAIRKGINIGIDREQLVEGILDGFGRPAFSIADSLPWWNENTAFEDGKVEQANELLEQAGWQLNEKGIREKNGIEAAFPLIYPSGDQIRQSLSMAFAEMVQPLGIEVTPEGKSWNEIEQLMYSTPVMMGWGSHNPIELYNVYSSETRGIGYYNSNYYSNEIVDEYMSQALAAKSQEEANSYWKKAQWDESTGFSARGDAPWAWLVNLKHLYFVNENLEIGAQKVQPHGHGWPITDFIQNWHWKE</sequence>
<dbReference type="InterPro" id="IPR039424">
    <property type="entry name" value="SBP_5"/>
</dbReference>
<name>A0A498D301_9BACI</name>